<evidence type="ECO:0000256" key="7">
    <source>
        <dbReference type="ARBA" id="ARBA00022777"/>
    </source>
</evidence>
<reference evidence="16" key="1">
    <citation type="submission" date="2025-08" db="UniProtKB">
        <authorList>
            <consortium name="RefSeq"/>
        </authorList>
    </citation>
    <scope>IDENTIFICATION</scope>
    <source>
        <tissue evidence="16">Seedling</tissue>
    </source>
</reference>
<feature type="binding site" evidence="11">
    <location>
        <position position="55"/>
    </location>
    <ligand>
        <name>ATP</name>
        <dbReference type="ChEBI" id="CHEBI:30616"/>
    </ligand>
</feature>
<comment type="catalytic activity">
    <reaction evidence="9">
        <text>L-threonyl-[protein] + ATP = O-phospho-L-threonyl-[protein] + ADP + H(+)</text>
        <dbReference type="Rhea" id="RHEA:46608"/>
        <dbReference type="Rhea" id="RHEA-COMP:11060"/>
        <dbReference type="Rhea" id="RHEA-COMP:11605"/>
        <dbReference type="ChEBI" id="CHEBI:15378"/>
        <dbReference type="ChEBI" id="CHEBI:30013"/>
        <dbReference type="ChEBI" id="CHEBI:30616"/>
        <dbReference type="ChEBI" id="CHEBI:61977"/>
        <dbReference type="ChEBI" id="CHEBI:456216"/>
        <dbReference type="EC" id="2.7.11.1"/>
    </reaction>
</comment>
<evidence type="ECO:0000256" key="3">
    <source>
        <dbReference type="ARBA" id="ARBA00012513"/>
    </source>
</evidence>
<evidence type="ECO:0000313" key="15">
    <source>
        <dbReference type="Proteomes" id="UP001652623"/>
    </source>
</evidence>
<comment type="catalytic activity">
    <reaction evidence="10">
        <text>L-seryl-[protein] + ATP = O-phospho-L-seryl-[protein] + ADP + H(+)</text>
        <dbReference type="Rhea" id="RHEA:17989"/>
        <dbReference type="Rhea" id="RHEA-COMP:9863"/>
        <dbReference type="Rhea" id="RHEA-COMP:11604"/>
        <dbReference type="ChEBI" id="CHEBI:15378"/>
        <dbReference type="ChEBI" id="CHEBI:29999"/>
        <dbReference type="ChEBI" id="CHEBI:30616"/>
        <dbReference type="ChEBI" id="CHEBI:83421"/>
        <dbReference type="ChEBI" id="CHEBI:456216"/>
        <dbReference type="EC" id="2.7.11.1"/>
    </reaction>
</comment>
<dbReference type="SMART" id="SM00220">
    <property type="entry name" value="S_TKc"/>
    <property type="match status" value="1"/>
</dbReference>
<evidence type="ECO:0000259" key="13">
    <source>
        <dbReference type="PROSITE" id="PS50011"/>
    </source>
</evidence>
<name>A0A6P3ZSN3_ZIZJJ</name>
<feature type="domain" description="Protein kinase" evidence="13">
    <location>
        <begin position="26"/>
        <end position="281"/>
    </location>
</feature>
<dbReference type="EC" id="2.7.11.1" evidence="3"/>
<evidence type="ECO:0000313" key="16">
    <source>
        <dbReference type="RefSeq" id="XP_015876540.2"/>
    </source>
</evidence>
<evidence type="ECO:0000256" key="1">
    <source>
        <dbReference type="ARBA" id="ARBA00001936"/>
    </source>
</evidence>
<dbReference type="InterPro" id="IPR018451">
    <property type="entry name" value="NAF/FISL_domain"/>
</dbReference>
<dbReference type="PANTHER" id="PTHR43895">
    <property type="entry name" value="CALCIUM/CALMODULIN-DEPENDENT PROTEIN KINASE KINASE-RELATED"/>
    <property type="match status" value="1"/>
</dbReference>
<keyword evidence="6 11" id="KW-0547">Nucleotide-binding</keyword>
<dbReference type="InterPro" id="IPR004041">
    <property type="entry name" value="NAF_dom"/>
</dbReference>
<evidence type="ECO:0000256" key="11">
    <source>
        <dbReference type="PROSITE-ProRule" id="PRU10141"/>
    </source>
</evidence>
<dbReference type="InterPro" id="IPR000719">
    <property type="entry name" value="Prot_kinase_dom"/>
</dbReference>
<dbReference type="PROSITE" id="PS00107">
    <property type="entry name" value="PROTEIN_KINASE_ATP"/>
    <property type="match status" value="1"/>
</dbReference>
<accession>A0A6P3ZSN3</accession>
<dbReference type="RefSeq" id="XP_015876540.2">
    <property type="nucleotide sequence ID" value="XM_016021054.4"/>
</dbReference>
<evidence type="ECO:0000256" key="8">
    <source>
        <dbReference type="ARBA" id="ARBA00022840"/>
    </source>
</evidence>
<dbReference type="PROSITE" id="PS50816">
    <property type="entry name" value="NAF"/>
    <property type="match status" value="1"/>
</dbReference>
<gene>
    <name evidence="16" type="primary">LOC107413175</name>
</gene>
<evidence type="ECO:0000256" key="5">
    <source>
        <dbReference type="ARBA" id="ARBA00022679"/>
    </source>
</evidence>
<dbReference type="PROSITE" id="PS50011">
    <property type="entry name" value="PROTEIN_KINASE_DOM"/>
    <property type="match status" value="1"/>
</dbReference>
<evidence type="ECO:0000259" key="14">
    <source>
        <dbReference type="PROSITE" id="PS50816"/>
    </source>
</evidence>
<dbReference type="InterPro" id="IPR008271">
    <property type="entry name" value="Ser/Thr_kinase_AS"/>
</dbReference>
<evidence type="ECO:0000256" key="4">
    <source>
        <dbReference type="ARBA" id="ARBA00022527"/>
    </source>
</evidence>
<keyword evidence="4 12" id="KW-0723">Serine/threonine-protein kinase</keyword>
<dbReference type="GO" id="GO:0016301">
    <property type="term" value="F:kinase activity"/>
    <property type="evidence" value="ECO:0007669"/>
    <property type="project" value="UniProtKB-KW"/>
</dbReference>
<dbReference type="PANTHER" id="PTHR43895:SF33">
    <property type="entry name" value="PROTEIN KINASE DOMAIN-CONTAINING PROTEIN"/>
    <property type="match status" value="1"/>
</dbReference>
<keyword evidence="8 11" id="KW-0067">ATP-binding</keyword>
<dbReference type="Pfam" id="PF03822">
    <property type="entry name" value="NAF"/>
    <property type="match status" value="1"/>
</dbReference>
<evidence type="ECO:0000256" key="12">
    <source>
        <dbReference type="RuleBase" id="RU000304"/>
    </source>
</evidence>
<dbReference type="GeneID" id="107413175"/>
<comment type="cofactor">
    <cofactor evidence="1">
        <name>Mn(2+)</name>
        <dbReference type="ChEBI" id="CHEBI:29035"/>
    </cofactor>
</comment>
<dbReference type="CDD" id="cd12195">
    <property type="entry name" value="CIPK_C"/>
    <property type="match status" value="1"/>
</dbReference>
<keyword evidence="15" id="KW-1185">Reference proteome</keyword>
<protein>
    <recommendedName>
        <fullName evidence="3">non-specific serine/threonine protein kinase</fullName>
        <ecNumber evidence="3">2.7.11.1</ecNumber>
    </recommendedName>
</protein>
<evidence type="ECO:0000256" key="2">
    <source>
        <dbReference type="ARBA" id="ARBA00006234"/>
    </source>
</evidence>
<feature type="domain" description="NAF" evidence="14">
    <location>
        <begin position="308"/>
        <end position="332"/>
    </location>
</feature>
<dbReference type="InterPro" id="IPR011009">
    <property type="entry name" value="Kinase-like_dom_sf"/>
</dbReference>
<comment type="similarity">
    <text evidence="2">Belongs to the protein kinase superfamily. CAMK Ser/Thr protein kinase family. SNF1 subfamily.</text>
</comment>
<dbReference type="Gene3D" id="1.10.510.10">
    <property type="entry name" value="Transferase(Phosphotransferase) domain 1"/>
    <property type="match status" value="1"/>
</dbReference>
<dbReference type="PROSITE" id="PS00108">
    <property type="entry name" value="PROTEIN_KINASE_ST"/>
    <property type="match status" value="1"/>
</dbReference>
<dbReference type="Gene3D" id="3.30.200.20">
    <property type="entry name" value="Phosphorylase Kinase, domain 1"/>
    <property type="match status" value="1"/>
</dbReference>
<dbReference type="Pfam" id="PF00069">
    <property type="entry name" value="Pkinase"/>
    <property type="match status" value="1"/>
</dbReference>
<keyword evidence="7 16" id="KW-0418">Kinase</keyword>
<dbReference type="Gene3D" id="3.30.310.80">
    <property type="entry name" value="Kinase associated domain 1, KA1"/>
    <property type="match status" value="1"/>
</dbReference>
<dbReference type="Proteomes" id="UP001652623">
    <property type="component" value="Chromosome 3"/>
</dbReference>
<evidence type="ECO:0000256" key="9">
    <source>
        <dbReference type="ARBA" id="ARBA00047899"/>
    </source>
</evidence>
<evidence type="ECO:0000256" key="6">
    <source>
        <dbReference type="ARBA" id="ARBA00022741"/>
    </source>
</evidence>
<keyword evidence="5" id="KW-0808">Transferase</keyword>
<evidence type="ECO:0000256" key="10">
    <source>
        <dbReference type="ARBA" id="ARBA00048679"/>
    </source>
</evidence>
<sequence>MEPGVPPPPPTPPSSPSAGATLFGKYQLGRLLGRGSFGKVFQALSLIDNSAVAVKIIDKAKTVDAAMEPRIVREIDAMRRLQNHPNILKIHEVMASKTKIYLVMELATGGELFSKISGRRRLKEGVARRYFQQLVSALNFCHQNGITHRDIKPQNLLLDEFGNLKVSDFGLSALPEQINNGLLHTACGTPAYTAPEVVRRRGYDGSKADAWSCGVILFVLLSGLLPFDDTNLVAMYKKIHRREYQFPDCISKPARYIIYQLLDPNPDTRMSIEKLMQNAWFKKSLRVQPQNSLFDSESLSHEKNCKPEMFSITNAFDIISLSSGLNLSGLFETTAFKKEKRFTTNLVSAEIVLEKVKEVGERLGFRTEKGKGWSIGLGKGKVVLIVNMVEIAPNLLLGEVKVVEGGIEFEELHWVNLKQGLEGVVVSWHKDSI</sequence>
<dbReference type="InterPro" id="IPR017441">
    <property type="entry name" value="Protein_kinase_ATP_BS"/>
</dbReference>
<organism evidence="15 16">
    <name type="scientific">Ziziphus jujuba</name>
    <name type="common">Chinese jujube</name>
    <name type="synonym">Ziziphus sativa</name>
    <dbReference type="NCBI Taxonomy" id="326968"/>
    <lineage>
        <taxon>Eukaryota</taxon>
        <taxon>Viridiplantae</taxon>
        <taxon>Streptophyta</taxon>
        <taxon>Embryophyta</taxon>
        <taxon>Tracheophyta</taxon>
        <taxon>Spermatophyta</taxon>
        <taxon>Magnoliopsida</taxon>
        <taxon>eudicotyledons</taxon>
        <taxon>Gunneridae</taxon>
        <taxon>Pentapetalae</taxon>
        <taxon>rosids</taxon>
        <taxon>fabids</taxon>
        <taxon>Rosales</taxon>
        <taxon>Rhamnaceae</taxon>
        <taxon>Paliureae</taxon>
        <taxon>Ziziphus</taxon>
    </lineage>
</organism>
<proteinExistence type="inferred from homology"/>
<dbReference type="SUPFAM" id="SSF56112">
    <property type="entry name" value="Protein kinase-like (PK-like)"/>
    <property type="match status" value="1"/>
</dbReference>